<feature type="compositionally biased region" description="Acidic residues" evidence="8">
    <location>
        <begin position="449"/>
        <end position="458"/>
    </location>
</feature>
<feature type="region of interest" description="Disordered" evidence="8">
    <location>
        <begin position="401"/>
        <end position="661"/>
    </location>
</feature>
<dbReference type="EMBL" id="CP120629">
    <property type="protein sequence ID" value="WEW59453.1"/>
    <property type="molecule type" value="Genomic_DNA"/>
</dbReference>
<dbReference type="GO" id="GO:0006367">
    <property type="term" value="P:transcription initiation at RNA polymerase II promoter"/>
    <property type="evidence" value="ECO:0007669"/>
    <property type="project" value="InterPro"/>
</dbReference>
<evidence type="ECO:0000313" key="9">
    <source>
        <dbReference type="EMBL" id="WEW59453.1"/>
    </source>
</evidence>
<evidence type="ECO:0000256" key="3">
    <source>
        <dbReference type="ARBA" id="ARBA00023015"/>
    </source>
</evidence>
<evidence type="ECO:0000256" key="2">
    <source>
        <dbReference type="ARBA" id="ARBA00005249"/>
    </source>
</evidence>
<dbReference type="GO" id="GO:0005674">
    <property type="term" value="C:transcription factor TFIIF complex"/>
    <property type="evidence" value="ECO:0007669"/>
    <property type="project" value="TreeGrafter"/>
</dbReference>
<comment type="similarity">
    <text evidence="2 7">Belongs to the TFIIF alpha subunit family.</text>
</comment>
<evidence type="ECO:0000256" key="7">
    <source>
        <dbReference type="RuleBase" id="RU366044"/>
    </source>
</evidence>
<keyword evidence="4 7" id="KW-0238">DNA-binding</keyword>
<proteinExistence type="inferred from homology"/>
<reference evidence="9" key="1">
    <citation type="submission" date="2023-03" db="EMBL/GenBank/DDBJ databases">
        <title>Emydomyces testavorans Genome Sequence.</title>
        <authorList>
            <person name="Hoyer L."/>
        </authorList>
    </citation>
    <scope>NUCLEOTIDE SEQUENCE</scope>
    <source>
        <strain evidence="9">16-2883</strain>
    </source>
</reference>
<dbReference type="GO" id="GO:0032968">
    <property type="term" value="P:positive regulation of transcription elongation by RNA polymerase II"/>
    <property type="evidence" value="ECO:0007669"/>
    <property type="project" value="InterPro"/>
</dbReference>
<feature type="compositionally biased region" description="Polar residues" evidence="8">
    <location>
        <begin position="534"/>
        <end position="544"/>
    </location>
</feature>
<dbReference type="GO" id="GO:0003677">
    <property type="term" value="F:DNA binding"/>
    <property type="evidence" value="ECO:0007669"/>
    <property type="project" value="UniProtKB-KW"/>
</dbReference>
<dbReference type="PANTHER" id="PTHR13011">
    <property type="entry name" value="TFIIF-ALPHA"/>
    <property type="match status" value="1"/>
</dbReference>
<dbReference type="AlphaFoldDB" id="A0AAF0DJN8"/>
<name>A0AAF0DJN8_9EURO</name>
<evidence type="ECO:0000256" key="6">
    <source>
        <dbReference type="ARBA" id="ARBA00023242"/>
    </source>
</evidence>
<feature type="compositionally biased region" description="Basic and acidic residues" evidence="8">
    <location>
        <begin position="459"/>
        <end position="476"/>
    </location>
</feature>
<sequence length="732" mass="80162">MSSVPPNGPPGRTPPTGPNGPFMKVRRPKPADPLVRPKKRPIPRPQMQKTDGALVANGQPRPTPQPPLKPQQGPSARNAKPFPSPDDMTVNGFSGPLICDQYVDFPLVTTKRALREGLKHHVAKFMSKKSIDPRDESQFTRPVRLQRRDPRASTEQPVANKQELGQKGQREGGLTEADREALEAKKAARAKEREENLAQIAPSASGGPKRTNVPKQRIQQVFKAEMTPGEIAKARIKYEEALPWHLEDFDNKNTWTGKYEAAMSETYVMFVLENSGKLRMVPIDKWYKFNAKNPFRALTIEEAEQYMSKKIKDPRWFMEKEQARKQEKELADFARQRRIYTGRVVASGIAEGGGGDDMDFEEDRFADDEEHVVVEEDEEAKLAEKRIKRDQLKANVFDLRDEKDYEAEEDQERREKEALKEFGKKVRKALQRREKNYDYSSGSEANPYSEEESTDESEAERLRAEEEKKKEKEAEKASGPPAAKGTGTPSDRPKFIDALKKGPAQQARKRAGSPNASDASGTDTPRKKAKNKHISQPLSAVTSKPGSRPMSPAPSAPPSTGAPAAQRKPDVTKLAGKKRVRTGTGGAGSGSDVEKGVASGAEISDSAATKKLKINPPGVSSKRPTPAGSRAASPAPTGAKAGLAGSRAGSPPVRPSTPAAAAVGSFPTHAEVHAAIPPTGILSGDLLKLFRPRLGDMKTNYPKFIAIVKEVGVFAKEDKLLRPAPNFRASGL</sequence>
<dbReference type="Proteomes" id="UP001219355">
    <property type="component" value="Chromosome 3"/>
</dbReference>
<gene>
    <name evidence="9" type="primary">TFG1</name>
    <name evidence="9" type="ORF">PRK78_004927</name>
</gene>
<feature type="compositionally biased region" description="Polar residues" evidence="8">
    <location>
        <begin position="514"/>
        <end position="523"/>
    </location>
</feature>
<dbReference type="InterPro" id="IPR011039">
    <property type="entry name" value="TFIIF_interaction"/>
</dbReference>
<organism evidence="9 10">
    <name type="scientific">Emydomyces testavorans</name>
    <dbReference type="NCBI Taxonomy" id="2070801"/>
    <lineage>
        <taxon>Eukaryota</taxon>
        <taxon>Fungi</taxon>
        <taxon>Dikarya</taxon>
        <taxon>Ascomycota</taxon>
        <taxon>Pezizomycotina</taxon>
        <taxon>Eurotiomycetes</taxon>
        <taxon>Eurotiomycetidae</taxon>
        <taxon>Onygenales</taxon>
        <taxon>Nannizziopsiaceae</taxon>
        <taxon>Emydomyces</taxon>
    </lineage>
</organism>
<evidence type="ECO:0000256" key="1">
    <source>
        <dbReference type="ARBA" id="ARBA00004123"/>
    </source>
</evidence>
<feature type="compositionally biased region" description="Basic and acidic residues" evidence="8">
    <location>
        <begin position="491"/>
        <end position="500"/>
    </location>
</feature>
<feature type="region of interest" description="Disordered" evidence="8">
    <location>
        <begin position="133"/>
        <end position="213"/>
    </location>
</feature>
<feature type="compositionally biased region" description="Basic and acidic residues" evidence="8">
    <location>
        <begin position="411"/>
        <end position="424"/>
    </location>
</feature>
<evidence type="ECO:0000256" key="4">
    <source>
        <dbReference type="ARBA" id="ARBA00023125"/>
    </source>
</evidence>
<dbReference type="GO" id="GO:0001096">
    <property type="term" value="F:TFIIF-class transcription factor complex binding"/>
    <property type="evidence" value="ECO:0007669"/>
    <property type="project" value="TreeGrafter"/>
</dbReference>
<keyword evidence="3 7" id="KW-0805">Transcription regulation</keyword>
<dbReference type="Pfam" id="PF05793">
    <property type="entry name" value="TFIIF_alpha"/>
    <property type="match status" value="1"/>
</dbReference>
<protein>
    <recommendedName>
        <fullName evidence="7">Transcription initiation factor IIF subunit alpha</fullName>
    </recommendedName>
</protein>
<keyword evidence="6 7" id="KW-0539">Nucleus</keyword>
<dbReference type="GO" id="GO:0016251">
    <property type="term" value="F:RNA polymerase II general transcription initiation factor activity"/>
    <property type="evidence" value="ECO:0007669"/>
    <property type="project" value="TreeGrafter"/>
</dbReference>
<comment type="subcellular location">
    <subcellularLocation>
        <location evidence="1 7">Nucleus</location>
    </subcellularLocation>
</comment>
<evidence type="ECO:0000313" key="10">
    <source>
        <dbReference type="Proteomes" id="UP001219355"/>
    </source>
</evidence>
<keyword evidence="5 7" id="KW-0804">Transcription</keyword>
<accession>A0AAF0DJN8</accession>
<evidence type="ECO:0000256" key="5">
    <source>
        <dbReference type="ARBA" id="ARBA00023163"/>
    </source>
</evidence>
<comment type="function">
    <text evidence="7">TFIIF is a general transcription initiation factor that binds to RNA polymerase II and helps to recruit it to the initiation complex in collaboration with TFIIB. It promotes transcription elongation.</text>
</comment>
<dbReference type="PANTHER" id="PTHR13011:SF0">
    <property type="entry name" value="GENERAL TRANSCRIPTION FACTOR IIF SUBUNIT 1"/>
    <property type="match status" value="1"/>
</dbReference>
<dbReference type="SUPFAM" id="SSF50916">
    <property type="entry name" value="Rap30/74 interaction domains"/>
    <property type="match status" value="1"/>
</dbReference>
<feature type="compositionally biased region" description="Basic and acidic residues" evidence="8">
    <location>
        <begin position="176"/>
        <end position="196"/>
    </location>
</feature>
<feature type="compositionally biased region" description="Pro residues" evidence="8">
    <location>
        <begin position="1"/>
        <end position="18"/>
    </location>
</feature>
<dbReference type="InterPro" id="IPR008851">
    <property type="entry name" value="TFIIF-alpha"/>
</dbReference>
<feature type="region of interest" description="Disordered" evidence="8">
    <location>
        <begin position="1"/>
        <end position="93"/>
    </location>
</feature>
<evidence type="ECO:0000256" key="8">
    <source>
        <dbReference type="SAM" id="MobiDB-lite"/>
    </source>
</evidence>
<keyword evidence="10" id="KW-1185">Reference proteome</keyword>